<proteinExistence type="predicted"/>
<reference evidence="1" key="1">
    <citation type="journal article" date="2021" name="PeerJ">
        <title>Extensive microbial diversity within the chicken gut microbiome revealed by metagenomics and culture.</title>
        <authorList>
            <person name="Gilroy R."/>
            <person name="Ravi A."/>
            <person name="Getino M."/>
            <person name="Pursley I."/>
            <person name="Horton D.L."/>
            <person name="Alikhan N.F."/>
            <person name="Baker D."/>
            <person name="Gharbi K."/>
            <person name="Hall N."/>
            <person name="Watson M."/>
            <person name="Adriaenssens E.M."/>
            <person name="Foster-Nyarko E."/>
            <person name="Jarju S."/>
            <person name="Secka A."/>
            <person name="Antonio M."/>
            <person name="Oren A."/>
            <person name="Chaudhuri R.R."/>
            <person name="La Ragione R."/>
            <person name="Hildebrand F."/>
            <person name="Pallen M.J."/>
        </authorList>
    </citation>
    <scope>NUCLEOTIDE SEQUENCE</scope>
    <source>
        <strain evidence="1">Gambia2-208</strain>
    </source>
</reference>
<dbReference type="Proteomes" id="UP000886851">
    <property type="component" value="Unassembled WGS sequence"/>
</dbReference>
<gene>
    <name evidence="1" type="ORF">H9824_06485</name>
</gene>
<sequence length="139" mass="15465">MANILAVMGKICHNIVGFAMALTFFACTNKISTTELANKVKAEMTETLANDGTFDFLNGIIGEIAPTKSLHAQILDVHLVHEEGNKYVGFLLVEIQLGDFSSEYKYPLYVVYDGTDILWEIDSDNASMEHFNFNNYGSN</sequence>
<dbReference type="AlphaFoldDB" id="A0A9D1ZID4"/>
<accession>A0A9D1ZID4</accession>
<protein>
    <submittedName>
        <fullName evidence="1">Uncharacterized protein</fullName>
    </submittedName>
</protein>
<organism evidence="1 2">
    <name type="scientific">Candidatus Bacteroides pullicola</name>
    <dbReference type="NCBI Taxonomy" id="2838475"/>
    <lineage>
        <taxon>Bacteria</taxon>
        <taxon>Pseudomonadati</taxon>
        <taxon>Bacteroidota</taxon>
        <taxon>Bacteroidia</taxon>
        <taxon>Bacteroidales</taxon>
        <taxon>Bacteroidaceae</taxon>
        <taxon>Bacteroides</taxon>
    </lineage>
</organism>
<evidence type="ECO:0000313" key="1">
    <source>
        <dbReference type="EMBL" id="HIY88332.1"/>
    </source>
</evidence>
<dbReference type="EMBL" id="DXCV01000046">
    <property type="protein sequence ID" value="HIY88332.1"/>
    <property type="molecule type" value="Genomic_DNA"/>
</dbReference>
<evidence type="ECO:0000313" key="2">
    <source>
        <dbReference type="Proteomes" id="UP000886851"/>
    </source>
</evidence>
<comment type="caution">
    <text evidence="1">The sequence shown here is derived from an EMBL/GenBank/DDBJ whole genome shotgun (WGS) entry which is preliminary data.</text>
</comment>
<name>A0A9D1ZID4_9BACE</name>
<reference evidence="1" key="2">
    <citation type="submission" date="2021-04" db="EMBL/GenBank/DDBJ databases">
        <authorList>
            <person name="Gilroy R."/>
        </authorList>
    </citation>
    <scope>NUCLEOTIDE SEQUENCE</scope>
    <source>
        <strain evidence="1">Gambia2-208</strain>
    </source>
</reference>